<sequence length="320" mass="35643">MDTHDRADAEHLPPPPPKPGAKADMGQLIAWRVGQQIAALRRHAAEVRDGHPEGIHRMRIAARRLRSALTTTKPLFTDPPDDLRQELRWLGQALSPARDAVVVHERLAAAVDAEPRRHVVGPVRRRLRTELMRERREGLAAAQQALESARYQRLLDALDAFAADLPLTPVAQERARAVMGDLVRTDAQKVHRAIRAARDPDAALDRDRLDEAMHEARKKAKRLRYAAELAVPTGGRKAKKLAKRAKAVQEALGRHQDSVVARQHLRRLGAAASQHGEDAFTFGLLHGAELLQADHAERDFRRAAQRLPRPRAAAAWVSTK</sequence>
<dbReference type="Proteomes" id="UP001157109">
    <property type="component" value="Unassembled WGS sequence"/>
</dbReference>
<comment type="caution">
    <text evidence="3">The sequence shown here is derived from an EMBL/GenBank/DDBJ whole genome shotgun (WGS) entry which is preliminary data.</text>
</comment>
<evidence type="ECO:0000313" key="4">
    <source>
        <dbReference type="Proteomes" id="UP001157109"/>
    </source>
</evidence>
<dbReference type="SMART" id="SM00880">
    <property type="entry name" value="CHAD"/>
    <property type="match status" value="1"/>
</dbReference>
<dbReference type="PROSITE" id="PS51708">
    <property type="entry name" value="CHAD"/>
    <property type="match status" value="1"/>
</dbReference>
<dbReference type="InterPro" id="IPR038186">
    <property type="entry name" value="CHAD_dom_sf"/>
</dbReference>
<keyword evidence="4" id="KW-1185">Reference proteome</keyword>
<dbReference type="EMBL" id="BSUJ01000001">
    <property type="protein sequence ID" value="GMA18504.1"/>
    <property type="molecule type" value="Genomic_DNA"/>
</dbReference>
<organism evidence="3 4">
    <name type="scientific">Arsenicicoccus piscis</name>
    <dbReference type="NCBI Taxonomy" id="673954"/>
    <lineage>
        <taxon>Bacteria</taxon>
        <taxon>Bacillati</taxon>
        <taxon>Actinomycetota</taxon>
        <taxon>Actinomycetes</taxon>
        <taxon>Micrococcales</taxon>
        <taxon>Intrasporangiaceae</taxon>
        <taxon>Arsenicicoccus</taxon>
    </lineage>
</organism>
<protein>
    <recommendedName>
        <fullName evidence="2">CHAD domain-containing protein</fullName>
    </recommendedName>
</protein>
<dbReference type="PANTHER" id="PTHR39339">
    <property type="entry name" value="SLR1444 PROTEIN"/>
    <property type="match status" value="1"/>
</dbReference>
<evidence type="ECO:0000313" key="3">
    <source>
        <dbReference type="EMBL" id="GMA18504.1"/>
    </source>
</evidence>
<dbReference type="InterPro" id="IPR007899">
    <property type="entry name" value="CHAD_dom"/>
</dbReference>
<dbReference type="PANTHER" id="PTHR39339:SF1">
    <property type="entry name" value="CHAD DOMAIN-CONTAINING PROTEIN"/>
    <property type="match status" value="1"/>
</dbReference>
<dbReference type="RefSeq" id="WP_241444311.1">
    <property type="nucleotide sequence ID" value="NZ_BSUJ01000001.1"/>
</dbReference>
<gene>
    <name evidence="3" type="ORF">GCM10025862_05250</name>
</gene>
<name>A0ABQ6HIZ3_9MICO</name>
<accession>A0ABQ6HIZ3</accession>
<feature type="domain" description="CHAD" evidence="2">
    <location>
        <begin position="22"/>
        <end position="320"/>
    </location>
</feature>
<feature type="region of interest" description="Disordered" evidence="1">
    <location>
        <begin position="1"/>
        <end position="23"/>
    </location>
</feature>
<reference evidence="4" key="1">
    <citation type="journal article" date="2019" name="Int. J. Syst. Evol. Microbiol.">
        <title>The Global Catalogue of Microorganisms (GCM) 10K type strain sequencing project: providing services to taxonomists for standard genome sequencing and annotation.</title>
        <authorList>
            <consortium name="The Broad Institute Genomics Platform"/>
            <consortium name="The Broad Institute Genome Sequencing Center for Infectious Disease"/>
            <person name="Wu L."/>
            <person name="Ma J."/>
        </authorList>
    </citation>
    <scope>NUCLEOTIDE SEQUENCE [LARGE SCALE GENOMIC DNA]</scope>
    <source>
        <strain evidence="4">NBRC 105830</strain>
    </source>
</reference>
<evidence type="ECO:0000256" key="1">
    <source>
        <dbReference type="SAM" id="MobiDB-lite"/>
    </source>
</evidence>
<proteinExistence type="predicted"/>
<feature type="compositionally biased region" description="Basic and acidic residues" evidence="1">
    <location>
        <begin position="1"/>
        <end position="11"/>
    </location>
</feature>
<dbReference type="Pfam" id="PF05235">
    <property type="entry name" value="CHAD"/>
    <property type="match status" value="1"/>
</dbReference>
<dbReference type="Gene3D" id="1.40.20.10">
    <property type="entry name" value="CHAD domain"/>
    <property type="match status" value="1"/>
</dbReference>
<evidence type="ECO:0000259" key="2">
    <source>
        <dbReference type="PROSITE" id="PS51708"/>
    </source>
</evidence>